<dbReference type="Pfam" id="PF01370">
    <property type="entry name" value="Epimerase"/>
    <property type="match status" value="1"/>
</dbReference>
<protein>
    <submittedName>
        <fullName evidence="2">Nucleoside-diphosphate-sugar epimerase</fullName>
    </submittedName>
</protein>
<accession>A0A1G6ZQ36</accession>
<proteinExistence type="predicted"/>
<dbReference type="Proteomes" id="UP000198517">
    <property type="component" value="Unassembled WGS sequence"/>
</dbReference>
<dbReference type="Gene3D" id="3.40.50.720">
    <property type="entry name" value="NAD(P)-binding Rossmann-like Domain"/>
    <property type="match status" value="1"/>
</dbReference>
<name>A0A1G6ZQ36_9FLAO</name>
<dbReference type="EMBL" id="FNAS01000002">
    <property type="protein sequence ID" value="SDE03965.1"/>
    <property type="molecule type" value="Genomic_DNA"/>
</dbReference>
<dbReference type="SUPFAM" id="SSF51735">
    <property type="entry name" value="NAD(P)-binding Rossmann-fold domains"/>
    <property type="match status" value="1"/>
</dbReference>
<dbReference type="STRING" id="1071918.SAMN05421544_102146"/>
<dbReference type="AlphaFoldDB" id="A0A1G6ZQ36"/>
<sequence>MVLVIGATGILGRTIVLELLKQGKAVRAAKRLHSDTEDVRKTFMQYDKNGEKFFSNIEWVDVNFDDLDSLRKAMDGVEEVYHCAAIVSFNPKNKKNMYHTNINGTKNILYISSEKNVKKFLFVSSIAVLDGANEKGFLDENSNYNSKLLHPYYTVSKHFSEMEVWRAGAEGMNVCIINPGIIIGSGNWGKSSGTMFSTLMKIKYTTQGVIGYVDVRDVAKIATELMNKNIFGERFILISENKSYQEVSDFVRGKMNLKKAAVVSSSVLRAVGKLASLVSWAIPLLRAVNLANINALITDGKVSNEKIKNLLDYDFIPVEESLEYHLNHYLNHKEKLNEH</sequence>
<feature type="domain" description="NAD-dependent epimerase/dehydratase" evidence="1">
    <location>
        <begin position="2"/>
        <end position="228"/>
    </location>
</feature>
<dbReference type="PANTHER" id="PTHR48079">
    <property type="entry name" value="PROTEIN YEEZ"/>
    <property type="match status" value="1"/>
</dbReference>
<dbReference type="OrthoDB" id="596910at2"/>
<organism evidence="2 3">
    <name type="scientific">Riemerella columbipharyngis</name>
    <dbReference type="NCBI Taxonomy" id="1071918"/>
    <lineage>
        <taxon>Bacteria</taxon>
        <taxon>Pseudomonadati</taxon>
        <taxon>Bacteroidota</taxon>
        <taxon>Flavobacteriia</taxon>
        <taxon>Flavobacteriales</taxon>
        <taxon>Weeksellaceae</taxon>
        <taxon>Riemerella</taxon>
    </lineage>
</organism>
<dbReference type="RefSeq" id="WP_092735860.1">
    <property type="nucleotide sequence ID" value="NZ_FNAS01000002.1"/>
</dbReference>
<dbReference type="InterPro" id="IPR036291">
    <property type="entry name" value="NAD(P)-bd_dom_sf"/>
</dbReference>
<reference evidence="2 3" key="1">
    <citation type="submission" date="2016-10" db="EMBL/GenBank/DDBJ databases">
        <authorList>
            <person name="de Groot N.N."/>
        </authorList>
    </citation>
    <scope>NUCLEOTIDE SEQUENCE [LARGE SCALE GENOMIC DNA]</scope>
    <source>
        <strain evidence="2 3">DSM 24015</strain>
    </source>
</reference>
<gene>
    <name evidence="2" type="ORF">SAMN05421544_102146</name>
</gene>
<dbReference type="InterPro" id="IPR001509">
    <property type="entry name" value="Epimerase_deHydtase"/>
</dbReference>
<dbReference type="GO" id="GO:0004029">
    <property type="term" value="F:aldehyde dehydrogenase (NAD+) activity"/>
    <property type="evidence" value="ECO:0007669"/>
    <property type="project" value="TreeGrafter"/>
</dbReference>
<evidence type="ECO:0000313" key="2">
    <source>
        <dbReference type="EMBL" id="SDE03965.1"/>
    </source>
</evidence>
<dbReference type="PANTHER" id="PTHR48079:SF6">
    <property type="entry name" value="NAD(P)-BINDING DOMAIN-CONTAINING PROTEIN-RELATED"/>
    <property type="match status" value="1"/>
</dbReference>
<dbReference type="InterPro" id="IPR051783">
    <property type="entry name" value="NAD(P)-dependent_oxidoreduct"/>
</dbReference>
<evidence type="ECO:0000259" key="1">
    <source>
        <dbReference type="Pfam" id="PF01370"/>
    </source>
</evidence>
<keyword evidence="3" id="KW-1185">Reference proteome</keyword>
<dbReference type="GO" id="GO:0005737">
    <property type="term" value="C:cytoplasm"/>
    <property type="evidence" value="ECO:0007669"/>
    <property type="project" value="TreeGrafter"/>
</dbReference>
<evidence type="ECO:0000313" key="3">
    <source>
        <dbReference type="Proteomes" id="UP000198517"/>
    </source>
</evidence>